<name>A0ACC2XIR5_9TREE</name>
<dbReference type="EMBL" id="JASBWU010000003">
    <property type="protein sequence ID" value="KAJ9123284.1"/>
    <property type="molecule type" value="Genomic_DNA"/>
</dbReference>
<evidence type="ECO:0000313" key="1">
    <source>
        <dbReference type="EMBL" id="KAJ9123284.1"/>
    </source>
</evidence>
<evidence type="ECO:0000313" key="2">
    <source>
        <dbReference type="Proteomes" id="UP001243375"/>
    </source>
</evidence>
<accession>A0ACC2XIR5</accession>
<dbReference type="Proteomes" id="UP001243375">
    <property type="component" value="Unassembled WGS sequence"/>
</dbReference>
<keyword evidence="2" id="KW-1185">Reference proteome</keyword>
<comment type="caution">
    <text evidence="1">The sequence shown here is derived from an EMBL/GenBank/DDBJ whole genome shotgun (WGS) entry which is preliminary data.</text>
</comment>
<proteinExistence type="predicted"/>
<organism evidence="1 2">
    <name type="scientific">Naganishia vaughanmartiniae</name>
    <dbReference type="NCBI Taxonomy" id="1424756"/>
    <lineage>
        <taxon>Eukaryota</taxon>
        <taxon>Fungi</taxon>
        <taxon>Dikarya</taxon>
        <taxon>Basidiomycota</taxon>
        <taxon>Agaricomycotina</taxon>
        <taxon>Tremellomycetes</taxon>
        <taxon>Filobasidiales</taxon>
        <taxon>Filobasidiaceae</taxon>
        <taxon>Naganishia</taxon>
    </lineage>
</organism>
<reference evidence="1" key="1">
    <citation type="submission" date="2023-04" db="EMBL/GenBank/DDBJ databases">
        <title>Draft Genome sequencing of Naganishia species isolated from polar environments using Oxford Nanopore Technology.</title>
        <authorList>
            <person name="Leo P."/>
            <person name="Venkateswaran K."/>
        </authorList>
    </citation>
    <scope>NUCLEOTIDE SEQUENCE</scope>
    <source>
        <strain evidence="1">MNA-CCFEE 5425</strain>
    </source>
</reference>
<gene>
    <name evidence="1" type="ORF">QFC22_001482</name>
</gene>
<sequence length="803" mass="85809">MRIPTLLALSAATASALPTTDKLFKRQAAANAPDSFGLAYTTPPPTADGGAWSDAFKRAAAVTSQMTLEEKLLVVTGQNGRCVGNTGAVPRLSIPALCLQDGPTGPRPVDGHTQFPAGVTTAATWDRDLIYERSRAMGQEFYDLGVHIALAPVTGGPLGRAPAGGRNWEGWLQISLVLERWYADPYATGEASYLSVKGMQDAGVQATSKHFIAYEQETSRNVYINKSAGAFPGLQLTDQLPISSNLDDTVTHETYLWSFAEAVRAGTSSVMCSYNRINGTHGCANSDALNGLLKTELNFQGFVVSDWGGVWATQPSVYGGNDLDMPGNGFAGILGVFYGDELEELVNNGTISESRLDDQVNRIFTPYFASGQADKTLPEVPFNAGIGGPPLDVEYRLVQKPSTLDLIRKIGEDGAILLKNDGGLPLKSPARIAIIGNDAGPPSRGCGATGDACPINNFNGTLSDAGGSGYSQPLNLIYPLMAIQEQAAKDSTKVTWSLNDTDIVTAQATAAGADVALVFVSAWAAEGYDRSDLNLSGGGNALVQAVAAVNKNTVVIMHIPGPTLVESWIDHPNITAVLAPLLPGEQTGPSLVSLLTGEISPSGKLPFTIAKVVSDYPPNTILAKTQNETLDPQTYFTEGNNIDYKWFDAKNIAPRFEFGFGLGYSTFEYSNIKKNETFAFDTLAIQKTNEKFVGQKEGESLYDVLLSVEVDVKNSGDVVACEVAQLYVEFPASANQPVRQLRGFDKVKQAAPGSTKTVSFPIRRKDVATWDVIRQKWAVATEAVTFHVGASSRILPQTITHTF</sequence>
<protein>
    <submittedName>
        <fullName evidence="1">Uncharacterized protein</fullName>
    </submittedName>
</protein>